<dbReference type="STRING" id="1592317.DPF_1240"/>
<dbReference type="InterPro" id="IPR028348">
    <property type="entry name" value="FAD-binding_protein"/>
</dbReference>
<comment type="caution">
    <text evidence="2">The sequence shown here is derived from an EMBL/GenBank/DDBJ whole genome shotgun (WGS) entry which is preliminary data.</text>
</comment>
<gene>
    <name evidence="2" type="ORF">DPF_1240</name>
</gene>
<evidence type="ECO:0000259" key="1">
    <source>
        <dbReference type="Pfam" id="PF21688"/>
    </source>
</evidence>
<evidence type="ECO:0000313" key="2">
    <source>
        <dbReference type="EMBL" id="GAU08529.1"/>
    </source>
</evidence>
<name>A0A194AIE5_9BACT</name>
<dbReference type="Pfam" id="PF21688">
    <property type="entry name" value="FAD-depend_C"/>
    <property type="match status" value="1"/>
</dbReference>
<dbReference type="SUPFAM" id="SSF51905">
    <property type="entry name" value="FAD/NAD(P)-binding domain"/>
    <property type="match status" value="1"/>
</dbReference>
<dbReference type="AlphaFoldDB" id="A0A194AIE5"/>
<protein>
    <recommendedName>
        <fullName evidence="1">FAD-dependent protein C-terminal domain-containing protein</fullName>
    </recommendedName>
</protein>
<dbReference type="InterPro" id="IPR036188">
    <property type="entry name" value="FAD/NAD-bd_sf"/>
</dbReference>
<proteinExistence type="predicted"/>
<keyword evidence="3" id="KW-1185">Reference proteome</keyword>
<organism evidence="2 3">
    <name type="scientific">Desulfoplanes formicivorans</name>
    <dbReference type="NCBI Taxonomy" id="1592317"/>
    <lineage>
        <taxon>Bacteria</taxon>
        <taxon>Pseudomonadati</taxon>
        <taxon>Thermodesulfobacteriota</taxon>
        <taxon>Desulfovibrionia</taxon>
        <taxon>Desulfovibrionales</taxon>
        <taxon>Desulfoplanaceae</taxon>
        <taxon>Desulfoplanes</taxon>
    </lineage>
</organism>
<reference evidence="3" key="1">
    <citation type="submission" date="2016-06" db="EMBL/GenBank/DDBJ databases">
        <title>Draft genome sequence of Desulfoplanes formicivorans strain Pf12B.</title>
        <authorList>
            <person name="Watanabe M."/>
            <person name="Kojima H."/>
            <person name="Fukui M."/>
        </authorList>
    </citation>
    <scope>NUCLEOTIDE SEQUENCE [LARGE SCALE GENOMIC DNA]</scope>
    <source>
        <strain evidence="3">Pf12B</strain>
    </source>
</reference>
<dbReference type="OrthoDB" id="9772594at2"/>
<dbReference type="PANTHER" id="PTHR42842">
    <property type="entry name" value="FAD/NAD(P)-BINDING OXIDOREDUCTASE"/>
    <property type="match status" value="1"/>
</dbReference>
<dbReference type="RefSeq" id="WP_069858788.1">
    <property type="nucleotide sequence ID" value="NZ_BDFE01000015.1"/>
</dbReference>
<dbReference type="Gene3D" id="3.30.70.2700">
    <property type="match status" value="1"/>
</dbReference>
<dbReference type="Proteomes" id="UP000095200">
    <property type="component" value="Unassembled WGS sequence"/>
</dbReference>
<dbReference type="EMBL" id="BDFE01000015">
    <property type="protein sequence ID" value="GAU08529.1"/>
    <property type="molecule type" value="Genomic_DNA"/>
</dbReference>
<dbReference type="PANTHER" id="PTHR42842:SF3">
    <property type="entry name" value="FAD_NAD(P)-BINDING OXIDOREDUCTASE FAMILY PROTEIN"/>
    <property type="match status" value="1"/>
</dbReference>
<feature type="domain" description="FAD-dependent protein C-terminal" evidence="1">
    <location>
        <begin position="282"/>
        <end position="478"/>
    </location>
</feature>
<dbReference type="Gene3D" id="3.50.50.60">
    <property type="entry name" value="FAD/NAD(P)-binding domain"/>
    <property type="match status" value="2"/>
</dbReference>
<evidence type="ECO:0000313" key="3">
    <source>
        <dbReference type="Proteomes" id="UP000095200"/>
    </source>
</evidence>
<dbReference type="PIRSF" id="PIRSF038984">
    <property type="entry name" value="FAD_binding_protein"/>
    <property type="match status" value="1"/>
</dbReference>
<accession>A0A194AIE5</accession>
<sequence>MTFLRITQIKLPIDHTQEDLHRAVAQRLGISPCGIRTMQVRRQSIDARKRGMVFFVYTLDVELASGTTPSGSCPYTLSPHLEYTPPPRVVKPPSPRPVVVGAGPCGLFAALILARAGYCPLVLDRGKPVDLRTRDVQRFWETGILDPESNVQFGEGGAGTFSDGKLNTGIKDRNNRCRKVLTEFVAAGAPEDILYVSHPHIGTDLLVSVVQNIRETITALGGEVRFQAQVTGLRLQNGRLCGITINDHEEMDVRHLVMAIGHSARDTFALLKDAGVALAQKPFSLGCRIEHPQSLVDRALYGRDAGHPRLGPAPYKLVHHARGGRSAYTFCMCPGGQVIAAASGPGEVVTNGMSLRARSGKNANAALLVGIQTSDLQGDDPLAGVAFQRQWETRAFELGGADFHAPAQLVGDFLQGVGSRVLGEVLPSYTPGVRLCDLRSCLPEYVRATMQEAIVALDGKLKGFALPDAVLTGVETRSSSPVRILRDERLESVSVKGLYPAGEGAGYAGGITSSAVDGIRVAEMVARKLNHAQNH</sequence>
<dbReference type="InterPro" id="IPR049516">
    <property type="entry name" value="FAD-depend_C"/>
</dbReference>